<evidence type="ECO:0000256" key="1">
    <source>
        <dbReference type="SAM" id="Phobius"/>
    </source>
</evidence>
<dbReference type="Gene3D" id="1.10.3210.10">
    <property type="entry name" value="Hypothetical protein af1432"/>
    <property type="match status" value="1"/>
</dbReference>
<dbReference type="RefSeq" id="WP_019621476.1">
    <property type="nucleotide sequence ID" value="NZ_AP014545.1"/>
</dbReference>
<keyword evidence="1" id="KW-0812">Transmembrane</keyword>
<organism evidence="3 4">
    <name type="scientific">Amphritea japonica ATCC BAA-1530</name>
    <dbReference type="NCBI Taxonomy" id="1278309"/>
    <lineage>
        <taxon>Bacteria</taxon>
        <taxon>Pseudomonadati</taxon>
        <taxon>Pseudomonadota</taxon>
        <taxon>Gammaproteobacteria</taxon>
        <taxon>Oceanospirillales</taxon>
        <taxon>Oceanospirillaceae</taxon>
        <taxon>Amphritea</taxon>
    </lineage>
</organism>
<sequence length="270" mass="31014">MTTSYYRTVLVYLVFASLWIYFSDAVVASLFHTPEGITQAQNFKGLGFVVCTSLLLFFLIRSDFNRINDVNKQLRKSYDQTLEGWVQVMDIRHKETREHSLRVTRMTVKLASLMGIEGEKLTYIGRGAMMHDAGKVGIPDSILIKPGPLNEDEWELMKQHPVIARDMMQDIEFLKPSIDIPYSHHERWNGSGYPEGLQGDAIPIAARLFAIIDVWDALLEKRVYKEPWPEDQVLFYLQEQAGIHFDPQVVDLFLANYEEIKAAALQPSVF</sequence>
<dbReference type="Pfam" id="PF13487">
    <property type="entry name" value="HD_5"/>
    <property type="match status" value="1"/>
</dbReference>
<reference evidence="3 4" key="1">
    <citation type="journal article" date="2008" name="Int. J. Syst. Evol. Microbiol.">
        <title>Amphritea japonica sp. nov. and Amphritea balenae sp. nov., isolated from the sediment adjacent to sperm whale carcasses off Kagoshima, Japan.</title>
        <authorList>
            <person name="Miyazaki M."/>
            <person name="Nogi Y."/>
            <person name="Fujiwara Y."/>
            <person name="Kawato M."/>
            <person name="Nagahama T."/>
            <person name="Kubokawa K."/>
            <person name="Horikoshi K."/>
        </authorList>
    </citation>
    <scope>NUCLEOTIDE SEQUENCE [LARGE SCALE GENOMIC DNA]</scope>
    <source>
        <strain evidence="3 4">ATCC BAA-1530</strain>
    </source>
</reference>
<dbReference type="InterPro" id="IPR052020">
    <property type="entry name" value="Cyclic_di-GMP/3'3'-cGAMP_PDE"/>
</dbReference>
<dbReference type="OrthoDB" id="9816273at2"/>
<dbReference type="AlphaFoldDB" id="A0A7R6SSR8"/>
<proteinExistence type="predicted"/>
<evidence type="ECO:0000259" key="2">
    <source>
        <dbReference type="PROSITE" id="PS51832"/>
    </source>
</evidence>
<feature type="domain" description="HD-GYP" evidence="2">
    <location>
        <begin position="74"/>
        <end position="269"/>
    </location>
</feature>
<gene>
    <name evidence="3" type="ORF">AMJAP_1282</name>
</gene>
<dbReference type="PROSITE" id="PS51832">
    <property type="entry name" value="HD_GYP"/>
    <property type="match status" value="1"/>
</dbReference>
<feature type="transmembrane region" description="Helical" evidence="1">
    <location>
        <begin position="43"/>
        <end position="60"/>
    </location>
</feature>
<dbReference type="EMBL" id="AP014545">
    <property type="protein sequence ID" value="BBB25877.1"/>
    <property type="molecule type" value="Genomic_DNA"/>
</dbReference>
<name>A0A7R6SSR8_9GAMM</name>
<dbReference type="CDD" id="cd00077">
    <property type="entry name" value="HDc"/>
    <property type="match status" value="1"/>
</dbReference>
<feature type="transmembrane region" description="Helical" evidence="1">
    <location>
        <begin position="9"/>
        <end position="31"/>
    </location>
</feature>
<dbReference type="InterPro" id="IPR037522">
    <property type="entry name" value="HD_GYP_dom"/>
</dbReference>
<keyword evidence="1" id="KW-0472">Membrane</keyword>
<dbReference type="PANTHER" id="PTHR45228">
    <property type="entry name" value="CYCLIC DI-GMP PHOSPHODIESTERASE TM_0186-RELATED"/>
    <property type="match status" value="1"/>
</dbReference>
<accession>A0A7R6SSR8</accession>
<dbReference type="KEGG" id="ajp:AMJAP_1282"/>
<dbReference type="SMART" id="SM00471">
    <property type="entry name" value="HDc"/>
    <property type="match status" value="1"/>
</dbReference>
<dbReference type="GO" id="GO:0008081">
    <property type="term" value="F:phosphoric diester hydrolase activity"/>
    <property type="evidence" value="ECO:0007669"/>
    <property type="project" value="UniProtKB-ARBA"/>
</dbReference>
<dbReference type="SUPFAM" id="SSF109604">
    <property type="entry name" value="HD-domain/PDEase-like"/>
    <property type="match status" value="1"/>
</dbReference>
<evidence type="ECO:0000313" key="3">
    <source>
        <dbReference type="EMBL" id="BBB25877.1"/>
    </source>
</evidence>
<keyword evidence="3" id="KW-0378">Hydrolase</keyword>
<keyword evidence="1" id="KW-1133">Transmembrane helix</keyword>
<evidence type="ECO:0000313" key="4">
    <source>
        <dbReference type="Proteomes" id="UP000595663"/>
    </source>
</evidence>
<dbReference type="InterPro" id="IPR003607">
    <property type="entry name" value="HD/PDEase_dom"/>
</dbReference>
<dbReference type="Proteomes" id="UP000595663">
    <property type="component" value="Chromosome"/>
</dbReference>
<keyword evidence="4" id="KW-1185">Reference proteome</keyword>
<dbReference type="PANTHER" id="PTHR45228:SF1">
    <property type="entry name" value="CYCLIC DI-GMP PHOSPHODIESTERASE TM_0186"/>
    <property type="match status" value="1"/>
</dbReference>
<protein>
    <submittedName>
        <fullName evidence="3">Phosphohydrolase</fullName>
    </submittedName>
</protein>